<dbReference type="AlphaFoldDB" id="A0A1L7XAT6"/>
<name>A0A1L7XAT6_9HELO</name>
<feature type="domain" description="Peptidase A1" evidence="2">
    <location>
        <begin position="91"/>
        <end position="398"/>
    </location>
</feature>
<evidence type="ECO:0000259" key="2">
    <source>
        <dbReference type="PROSITE" id="PS51767"/>
    </source>
</evidence>
<evidence type="ECO:0000313" key="4">
    <source>
        <dbReference type="Proteomes" id="UP000184330"/>
    </source>
</evidence>
<dbReference type="EMBL" id="FJOG01000020">
    <property type="protein sequence ID" value="CZR62087.1"/>
    <property type="molecule type" value="Genomic_DNA"/>
</dbReference>
<reference evidence="3 4" key="1">
    <citation type="submission" date="2016-03" db="EMBL/GenBank/DDBJ databases">
        <authorList>
            <person name="Ploux O."/>
        </authorList>
    </citation>
    <scope>NUCLEOTIDE SEQUENCE [LARGE SCALE GENOMIC DNA]</scope>
    <source>
        <strain evidence="3 4">UAMH 11012</strain>
    </source>
</reference>
<proteinExistence type="inferred from homology"/>
<dbReference type="Pfam" id="PF00026">
    <property type="entry name" value="Asp"/>
    <property type="match status" value="1"/>
</dbReference>
<dbReference type="Proteomes" id="UP000184330">
    <property type="component" value="Unassembled WGS sequence"/>
</dbReference>
<protein>
    <recommendedName>
        <fullName evidence="2">Peptidase A1 domain-containing protein</fullName>
    </recommendedName>
</protein>
<keyword evidence="4" id="KW-1185">Reference proteome</keyword>
<dbReference type="InterPro" id="IPR034164">
    <property type="entry name" value="Pepsin-like_dom"/>
</dbReference>
<sequence>MNESTNEQDCQDEAFFEPIQGSGLEDCKPGTFSYSFASYKMYFSSSLPVAFTALAACSSMSAASRAPLSRRHLDCRDASAVKGISSSGGFWFGDFSVGNSSNLSMLIDTGSGDVIVNPKLYKPSASSKPLNAAFTNTYGTTSSDGTGNGTVVGTLYTEEMSYGGLTAVQTIGSATGTSDIPGDGIVGFSGSLFWQFPGNSTSFMQSLCTQGKVSECRFGLVLENESTGSLILGELDTEMYTGDLTVGPIYLTGWAAMMDLAINSTIVAKDLTVELDSGTATIVGRVTPSIGIQGVLQNSSEGQQLVGYFPCDKPPTVGFSFPSQSNVSTATKTISKNSTVFNIPASAWAAVDNGSNNCTAIMSGQDFATFPGLWVVGQPFMQGRYIDHNVADGTIGIAPLKTSTTRNATSTSSPLPTVTANGGMSKFAIGRWTLLGLTVAIASLLL</sequence>
<dbReference type="GO" id="GO:0006508">
    <property type="term" value="P:proteolysis"/>
    <property type="evidence" value="ECO:0007669"/>
    <property type="project" value="InterPro"/>
</dbReference>
<comment type="similarity">
    <text evidence="1">Belongs to the peptidase A1 family.</text>
</comment>
<dbReference type="InterPro" id="IPR033121">
    <property type="entry name" value="PEPTIDASE_A1"/>
</dbReference>
<dbReference type="GO" id="GO:0004190">
    <property type="term" value="F:aspartic-type endopeptidase activity"/>
    <property type="evidence" value="ECO:0007669"/>
    <property type="project" value="InterPro"/>
</dbReference>
<dbReference type="CDD" id="cd05471">
    <property type="entry name" value="pepsin_like"/>
    <property type="match status" value="1"/>
</dbReference>
<dbReference type="PANTHER" id="PTHR47966">
    <property type="entry name" value="BETA-SITE APP-CLEAVING ENZYME, ISOFORM A-RELATED"/>
    <property type="match status" value="1"/>
</dbReference>
<dbReference type="InterPro" id="IPR021109">
    <property type="entry name" value="Peptidase_aspartic_dom_sf"/>
</dbReference>
<organism evidence="3 4">
    <name type="scientific">Phialocephala subalpina</name>
    <dbReference type="NCBI Taxonomy" id="576137"/>
    <lineage>
        <taxon>Eukaryota</taxon>
        <taxon>Fungi</taxon>
        <taxon>Dikarya</taxon>
        <taxon>Ascomycota</taxon>
        <taxon>Pezizomycotina</taxon>
        <taxon>Leotiomycetes</taxon>
        <taxon>Helotiales</taxon>
        <taxon>Mollisiaceae</taxon>
        <taxon>Phialocephala</taxon>
        <taxon>Phialocephala fortinii species complex</taxon>
    </lineage>
</organism>
<evidence type="ECO:0000313" key="3">
    <source>
        <dbReference type="EMBL" id="CZR62087.1"/>
    </source>
</evidence>
<gene>
    <name evidence="3" type="ORF">PAC_11984</name>
</gene>
<evidence type="ECO:0000256" key="1">
    <source>
        <dbReference type="ARBA" id="ARBA00007447"/>
    </source>
</evidence>
<dbReference type="PANTHER" id="PTHR47966:SF51">
    <property type="entry name" value="BETA-SITE APP-CLEAVING ENZYME, ISOFORM A-RELATED"/>
    <property type="match status" value="1"/>
</dbReference>
<dbReference type="PRINTS" id="PR00792">
    <property type="entry name" value="PEPSIN"/>
</dbReference>
<dbReference type="SUPFAM" id="SSF50630">
    <property type="entry name" value="Acid proteases"/>
    <property type="match status" value="1"/>
</dbReference>
<dbReference type="OrthoDB" id="15189at2759"/>
<accession>A0A1L7XAT6</accession>
<dbReference type="Gene3D" id="2.40.70.10">
    <property type="entry name" value="Acid Proteases"/>
    <property type="match status" value="2"/>
</dbReference>
<dbReference type="PROSITE" id="PS51767">
    <property type="entry name" value="PEPTIDASE_A1"/>
    <property type="match status" value="1"/>
</dbReference>
<dbReference type="STRING" id="576137.A0A1L7XAT6"/>
<dbReference type="InterPro" id="IPR001461">
    <property type="entry name" value="Aspartic_peptidase_A1"/>
</dbReference>